<dbReference type="Gene3D" id="3.30.40.10">
    <property type="entry name" value="Zinc/RING finger domain, C3HC4 (zinc finger)"/>
    <property type="match status" value="1"/>
</dbReference>
<dbReference type="SMART" id="SM00184">
    <property type="entry name" value="RING"/>
    <property type="match status" value="1"/>
</dbReference>
<gene>
    <name evidence="10" type="primary">Vigan.07G138000</name>
    <name evidence="10" type="ORF">VIGAN_07138000</name>
</gene>
<feature type="domain" description="RING-type" evidence="9">
    <location>
        <begin position="501"/>
        <end position="542"/>
    </location>
</feature>
<evidence type="ECO:0000256" key="2">
    <source>
        <dbReference type="ARBA" id="ARBA00012483"/>
    </source>
</evidence>
<dbReference type="EC" id="2.3.2.27" evidence="2"/>
<organism evidence="10 11">
    <name type="scientific">Vigna angularis var. angularis</name>
    <dbReference type="NCBI Taxonomy" id="157739"/>
    <lineage>
        <taxon>Eukaryota</taxon>
        <taxon>Viridiplantae</taxon>
        <taxon>Streptophyta</taxon>
        <taxon>Embryophyta</taxon>
        <taxon>Tracheophyta</taxon>
        <taxon>Spermatophyta</taxon>
        <taxon>Magnoliopsida</taxon>
        <taxon>eudicotyledons</taxon>
        <taxon>Gunneridae</taxon>
        <taxon>Pentapetalae</taxon>
        <taxon>rosids</taxon>
        <taxon>fabids</taxon>
        <taxon>Fabales</taxon>
        <taxon>Fabaceae</taxon>
        <taxon>Papilionoideae</taxon>
        <taxon>50 kb inversion clade</taxon>
        <taxon>NPAAA clade</taxon>
        <taxon>indigoferoid/millettioid clade</taxon>
        <taxon>Phaseoleae</taxon>
        <taxon>Vigna</taxon>
    </lineage>
</organism>
<keyword evidence="5 8" id="KW-0863">Zinc-finger</keyword>
<evidence type="ECO:0000256" key="4">
    <source>
        <dbReference type="ARBA" id="ARBA00022723"/>
    </source>
</evidence>
<reference evidence="10 11" key="1">
    <citation type="journal article" date="2015" name="Sci. Rep.">
        <title>The power of single molecule real-time sequencing technology in the de novo assembly of a eukaryotic genome.</title>
        <authorList>
            <person name="Sakai H."/>
            <person name="Naito K."/>
            <person name="Ogiso-Tanaka E."/>
            <person name="Takahashi Y."/>
            <person name="Iseki K."/>
            <person name="Muto C."/>
            <person name="Satou K."/>
            <person name="Teruya K."/>
            <person name="Shiroma A."/>
            <person name="Shimoji M."/>
            <person name="Hirano T."/>
            <person name="Itoh T."/>
            <person name="Kaga A."/>
            <person name="Tomooka N."/>
        </authorList>
    </citation>
    <scope>NUCLEOTIDE SEQUENCE [LARGE SCALE GENOMIC DNA]</scope>
    <source>
        <strain evidence="11">cv. Shumari</strain>
    </source>
</reference>
<evidence type="ECO:0000256" key="3">
    <source>
        <dbReference type="ARBA" id="ARBA00022679"/>
    </source>
</evidence>
<dbReference type="SUPFAM" id="SSF57850">
    <property type="entry name" value="RING/U-box"/>
    <property type="match status" value="1"/>
</dbReference>
<dbReference type="GO" id="GO:0061630">
    <property type="term" value="F:ubiquitin protein ligase activity"/>
    <property type="evidence" value="ECO:0007669"/>
    <property type="project" value="UniProtKB-EC"/>
</dbReference>
<keyword evidence="7" id="KW-0862">Zinc</keyword>
<dbReference type="InterPro" id="IPR013083">
    <property type="entry name" value="Znf_RING/FYVE/PHD"/>
</dbReference>
<dbReference type="CDD" id="cd16469">
    <property type="entry name" value="RING-H2_RNF24-like"/>
    <property type="match status" value="1"/>
</dbReference>
<evidence type="ECO:0000256" key="5">
    <source>
        <dbReference type="ARBA" id="ARBA00022771"/>
    </source>
</evidence>
<dbReference type="PANTHER" id="PTHR22937:SF200">
    <property type="entry name" value="RING-TYPE E3 UBIQUITIN TRANSFERASE"/>
    <property type="match status" value="1"/>
</dbReference>
<dbReference type="InterPro" id="IPR001841">
    <property type="entry name" value="Znf_RING"/>
</dbReference>
<dbReference type="EMBL" id="AP015040">
    <property type="protein sequence ID" value="BAT92615.1"/>
    <property type="molecule type" value="Genomic_DNA"/>
</dbReference>
<sequence length="553" mass="60686">MYFLPVSFTLLGISGLICIQGNLYIMDQTTDSEMDQQRRGYHHSEPCILTRGTTNISQPNNMHAMVRASGNTTNVDSQFVPDAYDNARMYGVTQYNGIQHPHNLDMGVPAAANLYYSGINPSSGAGVFPLPLNHRASEQLPGSSTFAVAGVSSDNFGRSSGFMDDVRGPYKRKIAEGMRGNYQYFNASSSSSIAPPNARRTADGVAMMDAAPFSFRVPSLVEVGPHGSAWSRAGESIMVHDHNHMIHGNYLGQHFQPAAPPWLDQQLNGNNNDGHTTPWNQSLPMHYVQAPTVNGGSLDSASMGLQRYHDPAGSRNGLRFPHPLPVNQQHHNYHHPAMPMQGVRGHNINFHPAVTAASFRVPINPSRGVAIPAQPGFELGPRHVGPAPSAGFRIYRPHRGIVPETTLGHRSLPPVGFLQVDDVALIDEVGNLVDHHRDMRLDIEDMSYEDLLALGERIGNVSTGLSEETITNQLKTKSYSSSATGINLEEEACDDQETDSCIICQEEFKNQEKIGVLRCEHEYHADCLRKWLVVKNVCPICKSEALTPGRKDV</sequence>
<dbReference type="AlphaFoldDB" id="A0A0S3SIH7"/>
<evidence type="ECO:0000256" key="1">
    <source>
        <dbReference type="ARBA" id="ARBA00000900"/>
    </source>
</evidence>
<dbReference type="FunFam" id="3.30.40.10:FF:000615">
    <property type="entry name" value="E3 ubiquitin ligase BIG BROTHER"/>
    <property type="match status" value="1"/>
</dbReference>
<evidence type="ECO:0000313" key="10">
    <source>
        <dbReference type="EMBL" id="BAT92615.1"/>
    </source>
</evidence>
<evidence type="ECO:0000259" key="9">
    <source>
        <dbReference type="PROSITE" id="PS50089"/>
    </source>
</evidence>
<keyword evidence="3" id="KW-0808">Transferase</keyword>
<protein>
    <recommendedName>
        <fullName evidence="2">RING-type E3 ubiquitin transferase</fullName>
        <ecNumber evidence="2">2.3.2.27</ecNumber>
    </recommendedName>
</protein>
<dbReference type="OrthoDB" id="8062037at2759"/>
<keyword evidence="11" id="KW-1185">Reference proteome</keyword>
<evidence type="ECO:0000313" key="11">
    <source>
        <dbReference type="Proteomes" id="UP000291084"/>
    </source>
</evidence>
<accession>A0A0S3SIH7</accession>
<dbReference type="InterPro" id="IPR045191">
    <property type="entry name" value="MBR1/2-like"/>
</dbReference>
<dbReference type="Pfam" id="PF13639">
    <property type="entry name" value="zf-RING_2"/>
    <property type="match status" value="1"/>
</dbReference>
<dbReference type="PANTHER" id="PTHR22937">
    <property type="entry name" value="E3 UBIQUITIN-PROTEIN LIGASE RNF165"/>
    <property type="match status" value="1"/>
</dbReference>
<dbReference type="GO" id="GO:0008270">
    <property type="term" value="F:zinc ion binding"/>
    <property type="evidence" value="ECO:0007669"/>
    <property type="project" value="UniProtKB-KW"/>
</dbReference>
<evidence type="ECO:0000256" key="7">
    <source>
        <dbReference type="ARBA" id="ARBA00022833"/>
    </source>
</evidence>
<comment type="catalytic activity">
    <reaction evidence="1">
        <text>S-ubiquitinyl-[E2 ubiquitin-conjugating enzyme]-L-cysteine + [acceptor protein]-L-lysine = [E2 ubiquitin-conjugating enzyme]-L-cysteine + N(6)-ubiquitinyl-[acceptor protein]-L-lysine.</text>
        <dbReference type="EC" id="2.3.2.27"/>
    </reaction>
</comment>
<name>A0A0S3SIH7_PHAAN</name>
<evidence type="ECO:0000256" key="8">
    <source>
        <dbReference type="PROSITE-ProRule" id="PRU00175"/>
    </source>
</evidence>
<dbReference type="GO" id="GO:0005634">
    <property type="term" value="C:nucleus"/>
    <property type="evidence" value="ECO:0007669"/>
    <property type="project" value="TreeGrafter"/>
</dbReference>
<keyword evidence="4" id="KW-0479">Metal-binding</keyword>
<dbReference type="Proteomes" id="UP000291084">
    <property type="component" value="Chromosome 7"/>
</dbReference>
<proteinExistence type="predicted"/>
<evidence type="ECO:0000256" key="6">
    <source>
        <dbReference type="ARBA" id="ARBA00022786"/>
    </source>
</evidence>
<keyword evidence="6" id="KW-0833">Ubl conjugation pathway</keyword>
<dbReference type="PROSITE" id="PS50089">
    <property type="entry name" value="ZF_RING_2"/>
    <property type="match status" value="1"/>
</dbReference>